<organism evidence="1 2">
    <name type="scientific">Rhamnella rubrinervis</name>
    <dbReference type="NCBI Taxonomy" id="2594499"/>
    <lineage>
        <taxon>Eukaryota</taxon>
        <taxon>Viridiplantae</taxon>
        <taxon>Streptophyta</taxon>
        <taxon>Embryophyta</taxon>
        <taxon>Tracheophyta</taxon>
        <taxon>Spermatophyta</taxon>
        <taxon>Magnoliopsida</taxon>
        <taxon>eudicotyledons</taxon>
        <taxon>Gunneridae</taxon>
        <taxon>Pentapetalae</taxon>
        <taxon>rosids</taxon>
        <taxon>fabids</taxon>
        <taxon>Rosales</taxon>
        <taxon>Rhamnaceae</taxon>
        <taxon>rhamnoid group</taxon>
        <taxon>Rhamneae</taxon>
        <taxon>Rhamnella</taxon>
    </lineage>
</organism>
<protein>
    <submittedName>
        <fullName evidence="1">Uncharacterized protein</fullName>
    </submittedName>
</protein>
<evidence type="ECO:0000313" key="1">
    <source>
        <dbReference type="EMBL" id="KAF3453891.1"/>
    </source>
</evidence>
<comment type="caution">
    <text evidence="1">The sequence shown here is derived from an EMBL/GenBank/DDBJ whole genome shotgun (WGS) entry which is preliminary data.</text>
</comment>
<evidence type="ECO:0000313" key="2">
    <source>
        <dbReference type="Proteomes" id="UP000796880"/>
    </source>
</evidence>
<dbReference type="Proteomes" id="UP000796880">
    <property type="component" value="Unassembled WGS sequence"/>
</dbReference>
<reference evidence="1" key="1">
    <citation type="submission" date="2020-03" db="EMBL/GenBank/DDBJ databases">
        <title>A high-quality chromosome-level genome assembly of a woody plant with both climbing and erect habits, Rhamnella rubrinervis.</title>
        <authorList>
            <person name="Lu Z."/>
            <person name="Yang Y."/>
            <person name="Zhu X."/>
            <person name="Sun Y."/>
        </authorList>
    </citation>
    <scope>NUCLEOTIDE SEQUENCE</scope>
    <source>
        <strain evidence="1">BYM</strain>
        <tissue evidence="1">Leaf</tissue>
    </source>
</reference>
<sequence length="139" mass="15531">MPKSDIVAELHQAEMETYSSFGKTCQLLGKEVIVHGKQFCHMAAPTPASSSRVGCKEIGVSEESLHQKLDRKKLDVAKFLSGFTTNDPGEQEALNDHLDYLGIEIPCMTKASLEEEDPKEEEDPGEFPLKFRRFSRSLS</sequence>
<dbReference type="AlphaFoldDB" id="A0A8K0MPG8"/>
<gene>
    <name evidence="1" type="ORF">FNV43_RR04332</name>
</gene>
<dbReference type="EMBL" id="VOIH02000002">
    <property type="protein sequence ID" value="KAF3453891.1"/>
    <property type="molecule type" value="Genomic_DNA"/>
</dbReference>
<proteinExistence type="predicted"/>
<name>A0A8K0MPG8_9ROSA</name>
<keyword evidence="2" id="KW-1185">Reference proteome</keyword>
<accession>A0A8K0MPG8</accession>